<dbReference type="GO" id="GO:0009279">
    <property type="term" value="C:cell outer membrane"/>
    <property type="evidence" value="ECO:0007669"/>
    <property type="project" value="UniProtKB-SubCell"/>
</dbReference>
<dbReference type="EMBL" id="CP060784">
    <property type="protein sequence ID" value="QNP51420.1"/>
    <property type="molecule type" value="Genomic_DNA"/>
</dbReference>
<dbReference type="Gene3D" id="2.170.130.10">
    <property type="entry name" value="TonB-dependent receptor, plug domain"/>
    <property type="match status" value="1"/>
</dbReference>
<dbReference type="GO" id="GO:0015344">
    <property type="term" value="F:siderophore uptake transmembrane transporter activity"/>
    <property type="evidence" value="ECO:0007669"/>
    <property type="project" value="TreeGrafter"/>
</dbReference>
<keyword evidence="9" id="KW-0675">Receptor</keyword>
<evidence type="ECO:0000313" key="9">
    <source>
        <dbReference type="EMBL" id="QNP51420.1"/>
    </source>
</evidence>
<dbReference type="PANTHER" id="PTHR30069">
    <property type="entry name" value="TONB-DEPENDENT OUTER MEMBRANE RECEPTOR"/>
    <property type="match status" value="1"/>
</dbReference>
<dbReference type="SUPFAM" id="SSF56935">
    <property type="entry name" value="Porins"/>
    <property type="match status" value="1"/>
</dbReference>
<feature type="signal peptide" evidence="7">
    <location>
        <begin position="1"/>
        <end position="19"/>
    </location>
</feature>
<evidence type="ECO:0000256" key="2">
    <source>
        <dbReference type="ARBA" id="ARBA00022448"/>
    </source>
</evidence>
<evidence type="ECO:0000256" key="3">
    <source>
        <dbReference type="ARBA" id="ARBA00022452"/>
    </source>
</evidence>
<organism evidence="9 10">
    <name type="scientific">Hymenobacter qilianensis</name>
    <dbReference type="NCBI Taxonomy" id="1385715"/>
    <lineage>
        <taxon>Bacteria</taxon>
        <taxon>Pseudomonadati</taxon>
        <taxon>Bacteroidota</taxon>
        <taxon>Cytophagia</taxon>
        <taxon>Cytophagales</taxon>
        <taxon>Hymenobacteraceae</taxon>
        <taxon>Hymenobacter</taxon>
    </lineage>
</organism>
<name>A0A7H0GT04_9BACT</name>
<keyword evidence="4" id="KW-0812">Transmembrane</keyword>
<dbReference type="InterPro" id="IPR037066">
    <property type="entry name" value="Plug_dom_sf"/>
</dbReference>
<dbReference type="Gene3D" id="2.60.40.1120">
    <property type="entry name" value="Carboxypeptidase-like, regulatory domain"/>
    <property type="match status" value="1"/>
</dbReference>
<dbReference type="GO" id="GO:0044718">
    <property type="term" value="P:siderophore transmembrane transport"/>
    <property type="evidence" value="ECO:0007669"/>
    <property type="project" value="TreeGrafter"/>
</dbReference>
<dbReference type="RefSeq" id="WP_187731704.1">
    <property type="nucleotide sequence ID" value="NZ_BMFN01000003.1"/>
</dbReference>
<gene>
    <name evidence="9" type="ORF">H9L05_15490</name>
</gene>
<evidence type="ECO:0000256" key="4">
    <source>
        <dbReference type="ARBA" id="ARBA00022692"/>
    </source>
</evidence>
<accession>A0A7H0GT04</accession>
<keyword evidence="6" id="KW-0998">Cell outer membrane</keyword>
<keyword evidence="2" id="KW-0813">Transport</keyword>
<dbReference type="InterPro" id="IPR039426">
    <property type="entry name" value="TonB-dep_rcpt-like"/>
</dbReference>
<evidence type="ECO:0000256" key="1">
    <source>
        <dbReference type="ARBA" id="ARBA00004571"/>
    </source>
</evidence>
<sequence>MLRFYSLLLLLLATYSALAQSTGVLTGTVRDRKTQETLPGVTVLLEGTTLGVASDAEGRYRLTDIPVGSYNVRASLLGYDMLLRANVVITSGNASIINLELTSNTQQLAEVEVVGSRAIRVATAETPLSVQRINTEEIKSNPGGNFDISKVIQTLPGVGGGGTGGTSGFRNDIIIRGGAPNENVYYLDGIEVPVINHFQTQGSGGGPTGILNVSFIEDVTLSSSAFEARYDNALSSVLQFRQRDGNPDRVQGNVRLSGTEVAGTLEGPLAKNTTFLASARRSYLQLLFKAIDLPIRPNYWDFQYKVTTKLSPKTTLTTLGLGAIDHFELAVPRKSSPDKEYTLRSTPTIDQWNYTVGLSLRHLLPDGFLNVALSRTQLDNKLDQFEDRTTTEESRRVLLTRSGETENKLRLDVNKAVGRWQYAFGAVGQYVQYDSRFFSRVRREVRDAQGQLVSPQVDVRFQTAIDFARFGAFGQLTRTLLPDDRLTLSAGLRADGNSFTTGGANLLRTLSPRVSASYALAQRWNLNASVGRYYKIPPSTILGFRDEAGTLVNQNARYIRSDHYVAGLEFLPTAASRFTLEGFYKKYSHYPVSVRDGISLANLGGDFAALGNEAIQSTGKGRAYGAELFFQQKLTRKIFAVASFTAFRSEFSGIDGQYKPSAWDTRFLASGLLGRKFNKGWEMGFKYRFAGGSPYTPFDLEASQATYFAVGRGVLDYSRLNTLRLDSFQQFDFRLDKKFNWRRTSIDLFLDLQNAFLLKTPGLPTYSFQRTPDNTDFLTTDGQPVRPDGTNAFPILLQDDSPNLTPTIGFILEF</sequence>
<evidence type="ECO:0000259" key="8">
    <source>
        <dbReference type="Pfam" id="PF07715"/>
    </source>
</evidence>
<evidence type="ECO:0000256" key="6">
    <source>
        <dbReference type="ARBA" id="ARBA00023237"/>
    </source>
</evidence>
<dbReference type="Gene3D" id="2.40.170.20">
    <property type="entry name" value="TonB-dependent receptor, beta-barrel domain"/>
    <property type="match status" value="1"/>
</dbReference>
<feature type="domain" description="TonB-dependent receptor plug" evidence="8">
    <location>
        <begin position="124"/>
        <end position="232"/>
    </location>
</feature>
<dbReference type="InterPro" id="IPR036942">
    <property type="entry name" value="Beta-barrel_TonB_sf"/>
</dbReference>
<proteinExistence type="predicted"/>
<keyword evidence="5" id="KW-0472">Membrane</keyword>
<dbReference type="SUPFAM" id="SSF49464">
    <property type="entry name" value="Carboxypeptidase regulatory domain-like"/>
    <property type="match status" value="1"/>
</dbReference>
<evidence type="ECO:0000313" key="10">
    <source>
        <dbReference type="Proteomes" id="UP000516093"/>
    </source>
</evidence>
<dbReference type="KEGG" id="hqi:H9L05_15490"/>
<comment type="subcellular location">
    <subcellularLocation>
        <location evidence="1">Cell outer membrane</location>
        <topology evidence="1">Multi-pass membrane protein</topology>
    </subcellularLocation>
</comment>
<keyword evidence="7" id="KW-0732">Signal</keyword>
<dbReference type="AlphaFoldDB" id="A0A7H0GT04"/>
<evidence type="ECO:0000256" key="7">
    <source>
        <dbReference type="SAM" id="SignalP"/>
    </source>
</evidence>
<dbReference type="Proteomes" id="UP000516093">
    <property type="component" value="Chromosome"/>
</dbReference>
<feature type="chain" id="PRO_5028928165" evidence="7">
    <location>
        <begin position="20"/>
        <end position="814"/>
    </location>
</feature>
<dbReference type="InterPro" id="IPR008969">
    <property type="entry name" value="CarboxyPept-like_regulatory"/>
</dbReference>
<protein>
    <submittedName>
        <fullName evidence="9">TonB-dependent receptor</fullName>
    </submittedName>
</protein>
<evidence type="ECO:0000256" key="5">
    <source>
        <dbReference type="ARBA" id="ARBA00023136"/>
    </source>
</evidence>
<reference evidence="9 10" key="1">
    <citation type="submission" date="2020-08" db="EMBL/GenBank/DDBJ databases">
        <title>Genome sequence of Hymenobacter qilianensis JCM 19763T.</title>
        <authorList>
            <person name="Hyun D.-W."/>
            <person name="Bae J.-W."/>
        </authorList>
    </citation>
    <scope>NUCLEOTIDE SEQUENCE [LARGE SCALE GENOMIC DNA]</scope>
    <source>
        <strain evidence="9 10">JCM 19763</strain>
    </source>
</reference>
<keyword evidence="10" id="KW-1185">Reference proteome</keyword>
<dbReference type="Pfam" id="PF07715">
    <property type="entry name" value="Plug"/>
    <property type="match status" value="1"/>
</dbReference>
<dbReference type="InterPro" id="IPR012910">
    <property type="entry name" value="Plug_dom"/>
</dbReference>
<keyword evidence="3" id="KW-1134">Transmembrane beta strand</keyword>
<dbReference type="PANTHER" id="PTHR30069:SF57">
    <property type="entry name" value="TONB-DEPENDENT RECEPTOR"/>
    <property type="match status" value="1"/>
</dbReference>
<dbReference type="Pfam" id="PF13715">
    <property type="entry name" value="CarbopepD_reg_2"/>
    <property type="match status" value="1"/>
</dbReference>